<proteinExistence type="predicted"/>
<keyword evidence="2" id="KW-1185">Reference proteome</keyword>
<organism evidence="1 2">
    <name type="scientific">Streptomyces salinarius</name>
    <dbReference type="NCBI Taxonomy" id="2762598"/>
    <lineage>
        <taxon>Bacteria</taxon>
        <taxon>Bacillati</taxon>
        <taxon>Actinomycetota</taxon>
        <taxon>Actinomycetes</taxon>
        <taxon>Kitasatosporales</taxon>
        <taxon>Streptomycetaceae</taxon>
        <taxon>Streptomyces</taxon>
    </lineage>
</organism>
<accession>A0ABW8BC09</accession>
<comment type="caution">
    <text evidence="1">The sequence shown here is derived from an EMBL/GenBank/DDBJ whole genome shotgun (WGS) entry which is preliminary data.</text>
</comment>
<evidence type="ECO:0000313" key="2">
    <source>
        <dbReference type="Proteomes" id="UP001614264"/>
    </source>
</evidence>
<protein>
    <submittedName>
        <fullName evidence="1">Uncharacterized protein</fullName>
    </submittedName>
</protein>
<dbReference type="Proteomes" id="UP001614264">
    <property type="component" value="Unassembled WGS sequence"/>
</dbReference>
<name>A0ABW8BC09_9ACTN</name>
<evidence type="ECO:0000313" key="1">
    <source>
        <dbReference type="EMBL" id="MFI7872536.1"/>
    </source>
</evidence>
<dbReference type="EMBL" id="JBITPR010000043">
    <property type="protein sequence ID" value="MFI7872536.1"/>
    <property type="molecule type" value="Genomic_DNA"/>
</dbReference>
<gene>
    <name evidence="1" type="ORF">AB4829_18305</name>
</gene>
<sequence>MQQAADKADALVYETFSAVKPPVEWTHDVSDHGSCGGDSTELGDVTRRAVVMTQVSKERRGALLGIIERHWKKNGHKITDVSPNVDFPEIYAESSDGLLRMSLVVGGEGQFFLDVQTACVKESSVAPPTTKVNGRSYYGEAIPRPNVEDAFWSSSEPLSSTSSG</sequence>
<reference evidence="1 2" key="1">
    <citation type="submission" date="2024-07" db="EMBL/GenBank/DDBJ databases">
        <title>Whole genome sequencing of Prodigiosin pigment-producing Streptomyces salinarius isolated from rhizosphere soil of Arachis hypogaea.</title>
        <authorList>
            <person name="Vidhya A."/>
            <person name="Ramya S."/>
        </authorList>
    </citation>
    <scope>NUCLEOTIDE SEQUENCE [LARGE SCALE GENOMIC DNA]</scope>
    <source>
        <strain evidence="1 2">VRMG2420</strain>
    </source>
</reference>
<dbReference type="RefSeq" id="WP_399593423.1">
    <property type="nucleotide sequence ID" value="NZ_JBITPR010000043.1"/>
</dbReference>